<dbReference type="SUPFAM" id="SSF54001">
    <property type="entry name" value="Cysteine proteinases"/>
    <property type="match status" value="1"/>
</dbReference>
<sequence>MCAARRRRRAAASSHQHPLRCRLWPPTHTSHPPPLLHRIHSRTLSLFASHANTHTHIHLCTSNRSFNTPVPRITHPITHRSLLLLLPSPPPTHTVVHLLCASALPHRRCPTSVSHSLSPSHTHTYTHTLSPHTNTHTQSLSMADIKVKWGKETLAMQMELSSTVGALKLALSERTGVPTEKQKLMGLKPNANKDDATLRDAGITAGKTIMLIGSAESAAALPVVQAAVVAENETGGFTATTATSNGLRNIANTCYLNSALQMLRSVPEIREVLTGYRGESALLRQLGGVLQSLEGTKDAVVPLQFWTTLMQTNPTFAERDEHGGFMQQDAQEVLNMLLQAVSPALPAKYAHLFTGKLHQVLTCVDDPADKGKESTVPFTMLSCNITGEVQTLEAGLERAFDEHFTAPCEALQKDAAQFTRVSRLSEAPEYVFVHMVRFSWRADIQKKAKILKPITFPIVLDTALIATEALKAAERPQREIIRERRDKELEKRRRPRTETGSAPTEAAEPEQPESVPLTLVNESGYYELCGVISHKGRSADGGHYVYWGKKANTWLIYDDENVAAVSEEDVRRLRGVGEAHIAYVLLYRSRDPVTRTPVIPI</sequence>
<dbReference type="PROSITE" id="PS50053">
    <property type="entry name" value="UBIQUITIN_2"/>
    <property type="match status" value="1"/>
</dbReference>
<dbReference type="PROSITE" id="PS50235">
    <property type="entry name" value="USP_3"/>
    <property type="match status" value="1"/>
</dbReference>
<dbReference type="GO" id="GO:0004843">
    <property type="term" value="F:cysteine-type deubiquitinase activity"/>
    <property type="evidence" value="ECO:0007669"/>
    <property type="project" value="UniProtKB-UniRule"/>
</dbReference>
<feature type="domain" description="Ubiquitin-like" evidence="8">
    <location>
        <begin position="143"/>
        <end position="218"/>
    </location>
</feature>
<name>A0AAW0EXD5_9TRYP</name>
<keyword evidence="3 6" id="KW-0833">Ubl conjugation pathway</keyword>
<dbReference type="AlphaFoldDB" id="A0AAW0EXD5"/>
<evidence type="ECO:0000313" key="10">
    <source>
        <dbReference type="EMBL" id="KAK7197801.1"/>
    </source>
</evidence>
<feature type="domain" description="USP" evidence="9">
    <location>
        <begin position="245"/>
        <end position="590"/>
    </location>
</feature>
<dbReference type="InterPro" id="IPR029071">
    <property type="entry name" value="Ubiquitin-like_domsf"/>
</dbReference>
<feature type="region of interest" description="Disordered" evidence="7">
    <location>
        <begin position="481"/>
        <end position="513"/>
    </location>
</feature>
<evidence type="ECO:0000256" key="3">
    <source>
        <dbReference type="ARBA" id="ARBA00022786"/>
    </source>
</evidence>
<dbReference type="GO" id="GO:0070628">
    <property type="term" value="F:proteasome binding"/>
    <property type="evidence" value="ECO:0007669"/>
    <property type="project" value="TreeGrafter"/>
</dbReference>
<dbReference type="InterPro" id="IPR001394">
    <property type="entry name" value="Peptidase_C19_UCH"/>
</dbReference>
<dbReference type="PROSITE" id="PS00973">
    <property type="entry name" value="USP_2"/>
    <property type="match status" value="1"/>
</dbReference>
<reference evidence="10 11" key="1">
    <citation type="journal article" date="2021" name="MBio">
        <title>A New Model Trypanosomatid, Novymonas esmeraldas: Genomic Perception of Its 'Candidatus Pandoraea novymonadis' Endosymbiont.</title>
        <authorList>
            <person name="Zakharova A."/>
            <person name="Saura A."/>
            <person name="Butenko A."/>
            <person name="Podesvova L."/>
            <person name="Warmusova S."/>
            <person name="Kostygov A.Y."/>
            <person name="Nenarokova A."/>
            <person name="Lukes J."/>
            <person name="Opperdoes F.R."/>
            <person name="Yurchenko V."/>
        </authorList>
    </citation>
    <scope>NUCLEOTIDE SEQUENCE [LARGE SCALE GENOMIC DNA]</scope>
    <source>
        <strain evidence="10 11">E262AT.01</strain>
    </source>
</reference>
<evidence type="ECO:0000256" key="6">
    <source>
        <dbReference type="RuleBase" id="RU366025"/>
    </source>
</evidence>
<dbReference type="InterPro" id="IPR044635">
    <property type="entry name" value="UBP14-like"/>
</dbReference>
<keyword evidence="2 6" id="KW-0645">Protease</keyword>
<dbReference type="EC" id="3.4.19.12" evidence="6"/>
<dbReference type="InterPro" id="IPR000626">
    <property type="entry name" value="Ubiquitin-like_dom"/>
</dbReference>
<dbReference type="InterPro" id="IPR038765">
    <property type="entry name" value="Papain-like_cys_pep_sf"/>
</dbReference>
<dbReference type="Proteomes" id="UP001430356">
    <property type="component" value="Unassembled WGS sequence"/>
</dbReference>
<evidence type="ECO:0000256" key="2">
    <source>
        <dbReference type="ARBA" id="ARBA00022670"/>
    </source>
</evidence>
<feature type="compositionally biased region" description="Basic and acidic residues" evidence="7">
    <location>
        <begin position="481"/>
        <end position="491"/>
    </location>
</feature>
<dbReference type="PANTHER" id="PTHR43982">
    <property type="entry name" value="UBIQUITIN CARBOXYL-TERMINAL HYDROLASE"/>
    <property type="match status" value="1"/>
</dbReference>
<evidence type="ECO:0000313" key="11">
    <source>
        <dbReference type="Proteomes" id="UP001430356"/>
    </source>
</evidence>
<evidence type="ECO:0000259" key="9">
    <source>
        <dbReference type="PROSITE" id="PS50235"/>
    </source>
</evidence>
<dbReference type="InterPro" id="IPR028889">
    <property type="entry name" value="USP"/>
</dbReference>
<dbReference type="Gene3D" id="3.10.20.90">
    <property type="entry name" value="Phosphatidylinositol 3-kinase Catalytic Subunit, Chain A, domain 1"/>
    <property type="match status" value="1"/>
</dbReference>
<dbReference type="GO" id="GO:0043161">
    <property type="term" value="P:proteasome-mediated ubiquitin-dependent protein catabolic process"/>
    <property type="evidence" value="ECO:0007669"/>
    <property type="project" value="InterPro"/>
</dbReference>
<comment type="caution">
    <text evidence="10">The sequence shown here is derived from an EMBL/GenBank/DDBJ whole genome shotgun (WGS) entry which is preliminary data.</text>
</comment>
<comment type="catalytic activity">
    <reaction evidence="1 6">
        <text>Thiol-dependent hydrolysis of ester, thioester, amide, peptide and isopeptide bonds formed by the C-terminal Gly of ubiquitin (a 76-residue protein attached to proteins as an intracellular targeting signal).</text>
        <dbReference type="EC" id="3.4.19.12"/>
    </reaction>
</comment>
<accession>A0AAW0EXD5</accession>
<dbReference type="SUPFAM" id="SSF54236">
    <property type="entry name" value="Ubiquitin-like"/>
    <property type="match status" value="1"/>
</dbReference>
<protein>
    <recommendedName>
        <fullName evidence="6">Ubiquitin carboxyl-terminal hydrolase</fullName>
        <ecNumber evidence="6">3.4.19.12</ecNumber>
    </recommendedName>
</protein>
<keyword evidence="5 6" id="KW-0788">Thiol protease</keyword>
<dbReference type="Pfam" id="PF00240">
    <property type="entry name" value="ubiquitin"/>
    <property type="match status" value="1"/>
</dbReference>
<dbReference type="Pfam" id="PF00443">
    <property type="entry name" value="UCH"/>
    <property type="match status" value="1"/>
</dbReference>
<evidence type="ECO:0000256" key="5">
    <source>
        <dbReference type="ARBA" id="ARBA00022807"/>
    </source>
</evidence>
<evidence type="ECO:0000256" key="7">
    <source>
        <dbReference type="SAM" id="MobiDB-lite"/>
    </source>
</evidence>
<dbReference type="SMART" id="SM00213">
    <property type="entry name" value="UBQ"/>
    <property type="match status" value="1"/>
</dbReference>
<gene>
    <name evidence="10" type="ORF">NESM_000733200</name>
</gene>
<dbReference type="Gene3D" id="3.90.70.10">
    <property type="entry name" value="Cysteine proteinases"/>
    <property type="match status" value="1"/>
</dbReference>
<evidence type="ECO:0000256" key="1">
    <source>
        <dbReference type="ARBA" id="ARBA00000707"/>
    </source>
</evidence>
<dbReference type="PROSITE" id="PS00972">
    <property type="entry name" value="USP_1"/>
    <property type="match status" value="1"/>
</dbReference>
<organism evidence="10 11">
    <name type="scientific">Novymonas esmeraldas</name>
    <dbReference type="NCBI Taxonomy" id="1808958"/>
    <lineage>
        <taxon>Eukaryota</taxon>
        <taxon>Discoba</taxon>
        <taxon>Euglenozoa</taxon>
        <taxon>Kinetoplastea</taxon>
        <taxon>Metakinetoplastina</taxon>
        <taxon>Trypanosomatida</taxon>
        <taxon>Trypanosomatidae</taxon>
        <taxon>Novymonas</taxon>
    </lineage>
</organism>
<comment type="similarity">
    <text evidence="6">Belongs to the peptidase C19 family.</text>
</comment>
<dbReference type="PANTHER" id="PTHR43982:SF1">
    <property type="entry name" value="UBIQUITIN CARBOXYL-TERMINAL HYDROLASE 14"/>
    <property type="match status" value="1"/>
</dbReference>
<proteinExistence type="inferred from homology"/>
<dbReference type="GO" id="GO:0061136">
    <property type="term" value="P:regulation of proteasomal protein catabolic process"/>
    <property type="evidence" value="ECO:0007669"/>
    <property type="project" value="TreeGrafter"/>
</dbReference>
<evidence type="ECO:0000256" key="4">
    <source>
        <dbReference type="ARBA" id="ARBA00022801"/>
    </source>
</evidence>
<keyword evidence="4 6" id="KW-0378">Hydrolase</keyword>
<dbReference type="EMBL" id="JAECZO010000120">
    <property type="protein sequence ID" value="KAK7197801.1"/>
    <property type="molecule type" value="Genomic_DNA"/>
</dbReference>
<dbReference type="GO" id="GO:0016579">
    <property type="term" value="P:protein deubiquitination"/>
    <property type="evidence" value="ECO:0007669"/>
    <property type="project" value="InterPro"/>
</dbReference>
<dbReference type="InterPro" id="IPR018200">
    <property type="entry name" value="USP_CS"/>
</dbReference>
<evidence type="ECO:0000259" key="8">
    <source>
        <dbReference type="PROSITE" id="PS50053"/>
    </source>
</evidence>
<keyword evidence="11" id="KW-1185">Reference proteome</keyword>